<feature type="compositionally biased region" description="Basic and acidic residues" evidence="1">
    <location>
        <begin position="10"/>
        <end position="27"/>
    </location>
</feature>
<reference evidence="2 3" key="1">
    <citation type="submission" date="2019-03" db="EMBL/GenBank/DDBJ databases">
        <title>First draft genome of Liparis tanakae, snailfish: a comprehensive survey of snailfish specific genes.</title>
        <authorList>
            <person name="Kim W."/>
            <person name="Song I."/>
            <person name="Jeong J.-H."/>
            <person name="Kim D."/>
            <person name="Kim S."/>
            <person name="Ryu S."/>
            <person name="Song J.Y."/>
            <person name="Lee S.K."/>
        </authorList>
    </citation>
    <scope>NUCLEOTIDE SEQUENCE [LARGE SCALE GENOMIC DNA]</scope>
    <source>
        <tissue evidence="2">Muscle</tissue>
    </source>
</reference>
<name>A0A4Z2IW45_9TELE</name>
<organism evidence="2 3">
    <name type="scientific">Liparis tanakae</name>
    <name type="common">Tanaka's snailfish</name>
    <dbReference type="NCBI Taxonomy" id="230148"/>
    <lineage>
        <taxon>Eukaryota</taxon>
        <taxon>Metazoa</taxon>
        <taxon>Chordata</taxon>
        <taxon>Craniata</taxon>
        <taxon>Vertebrata</taxon>
        <taxon>Euteleostomi</taxon>
        <taxon>Actinopterygii</taxon>
        <taxon>Neopterygii</taxon>
        <taxon>Teleostei</taxon>
        <taxon>Neoteleostei</taxon>
        <taxon>Acanthomorphata</taxon>
        <taxon>Eupercaria</taxon>
        <taxon>Perciformes</taxon>
        <taxon>Cottioidei</taxon>
        <taxon>Cottales</taxon>
        <taxon>Liparidae</taxon>
        <taxon>Liparis</taxon>
    </lineage>
</organism>
<gene>
    <name evidence="2" type="ORF">EYF80_008225</name>
</gene>
<dbReference type="EMBL" id="SRLO01000046">
    <property type="protein sequence ID" value="TNN81453.1"/>
    <property type="molecule type" value="Genomic_DNA"/>
</dbReference>
<keyword evidence="3" id="KW-1185">Reference proteome</keyword>
<protein>
    <submittedName>
        <fullName evidence="2">Uncharacterized protein</fullName>
    </submittedName>
</protein>
<evidence type="ECO:0000313" key="2">
    <source>
        <dbReference type="EMBL" id="TNN81453.1"/>
    </source>
</evidence>
<comment type="caution">
    <text evidence="2">The sequence shown here is derived from an EMBL/GenBank/DDBJ whole genome shotgun (WGS) entry which is preliminary data.</text>
</comment>
<evidence type="ECO:0000313" key="3">
    <source>
        <dbReference type="Proteomes" id="UP000314294"/>
    </source>
</evidence>
<evidence type="ECO:0000256" key="1">
    <source>
        <dbReference type="SAM" id="MobiDB-lite"/>
    </source>
</evidence>
<accession>A0A4Z2IW45</accession>
<dbReference type="AlphaFoldDB" id="A0A4Z2IW45"/>
<dbReference type="Proteomes" id="UP000314294">
    <property type="component" value="Unassembled WGS sequence"/>
</dbReference>
<proteinExistence type="predicted"/>
<feature type="region of interest" description="Disordered" evidence="1">
    <location>
        <begin position="1"/>
        <end position="29"/>
    </location>
</feature>
<sequence>MAAVHFMTTTDRREKMVTQQQHDEEVNRPVSMHTLELVQSLHRQQQGPARWSSAIPGKGKLTAMFWN</sequence>